<evidence type="ECO:0000313" key="2">
    <source>
        <dbReference type="EMBL" id="SSA44266.1"/>
    </source>
</evidence>
<sequence length="119" mass="13381">MLKIMEESAGNVVGIRAGGRLTEADYKALLPKLEERFREFGRLNLLFYADETFAGWSMEAAWEDASFGFAHVSDFERLALVGAPDWVVWCVKLSAFLFKGEVRIFEADALGAAWAWLRG</sequence>
<dbReference type="Proteomes" id="UP000251571">
    <property type="component" value="Unassembled WGS sequence"/>
</dbReference>
<dbReference type="Gene3D" id="3.40.50.10600">
    <property type="entry name" value="SpoIIaa-like domains"/>
    <property type="match status" value="1"/>
</dbReference>
<dbReference type="SUPFAM" id="SSF52091">
    <property type="entry name" value="SpoIIaa-like"/>
    <property type="match status" value="1"/>
</dbReference>
<keyword evidence="3" id="KW-1185">Reference proteome</keyword>
<gene>
    <name evidence="1" type="ORF">BCF38_10372</name>
    <name evidence="2" type="ORF">SAMN05421539_10372</name>
</gene>
<protein>
    <submittedName>
        <fullName evidence="1 2">SpoIIAA-like</fullName>
    </submittedName>
</protein>
<dbReference type="OrthoDB" id="555504at2"/>
<dbReference type="Proteomes" id="UP000245839">
    <property type="component" value="Unassembled WGS sequence"/>
</dbReference>
<dbReference type="InterPro" id="IPR036513">
    <property type="entry name" value="STAS_dom_sf"/>
</dbReference>
<accession>A0A2Y9AJP4</accession>
<name>A0A2Y9AJP4_9RHOB</name>
<reference evidence="1 3" key="2">
    <citation type="submission" date="2018-03" db="EMBL/GenBank/DDBJ databases">
        <title>Genomic Encyclopedia of Archaeal and Bacterial Type Strains, Phase II (KMG-II): from individual species to whole genera.</title>
        <authorList>
            <person name="Goeker M."/>
        </authorList>
    </citation>
    <scope>NUCLEOTIDE SEQUENCE [LARGE SCALE GENOMIC DNA]</scope>
    <source>
        <strain evidence="1 3">DSM 25227</strain>
    </source>
</reference>
<dbReference type="EMBL" id="UETC01000003">
    <property type="protein sequence ID" value="SSA44266.1"/>
    <property type="molecule type" value="Genomic_DNA"/>
</dbReference>
<dbReference type="RefSeq" id="WP_109563857.1">
    <property type="nucleotide sequence ID" value="NZ_QGDJ01000003.1"/>
</dbReference>
<reference evidence="2 4" key="1">
    <citation type="submission" date="2016-10" db="EMBL/GenBank/DDBJ databases">
        <authorList>
            <person name="Cai Z."/>
        </authorList>
    </citation>
    <scope>NUCLEOTIDE SEQUENCE [LARGE SCALE GENOMIC DNA]</scope>
    <source>
        <strain evidence="2 4">DSM 25227</strain>
    </source>
</reference>
<dbReference type="Pfam" id="PF11964">
    <property type="entry name" value="SpoIIAA-like"/>
    <property type="match status" value="1"/>
</dbReference>
<proteinExistence type="predicted"/>
<dbReference type="EMBL" id="QGDJ01000003">
    <property type="protein sequence ID" value="PWJ20257.1"/>
    <property type="molecule type" value="Genomic_DNA"/>
</dbReference>
<evidence type="ECO:0000313" key="3">
    <source>
        <dbReference type="Proteomes" id="UP000245839"/>
    </source>
</evidence>
<dbReference type="AlphaFoldDB" id="A0A2Y9AJP4"/>
<evidence type="ECO:0000313" key="4">
    <source>
        <dbReference type="Proteomes" id="UP000251571"/>
    </source>
</evidence>
<dbReference type="InterPro" id="IPR038396">
    <property type="entry name" value="SpoIIAA-like_sf"/>
</dbReference>
<organism evidence="2 4">
    <name type="scientific">Jannaschia seohaensis</name>
    <dbReference type="NCBI Taxonomy" id="475081"/>
    <lineage>
        <taxon>Bacteria</taxon>
        <taxon>Pseudomonadati</taxon>
        <taxon>Pseudomonadota</taxon>
        <taxon>Alphaproteobacteria</taxon>
        <taxon>Rhodobacterales</taxon>
        <taxon>Roseobacteraceae</taxon>
        <taxon>Jannaschia</taxon>
    </lineage>
</organism>
<dbReference type="InterPro" id="IPR021866">
    <property type="entry name" value="SpoIIAA-like"/>
</dbReference>
<evidence type="ECO:0000313" key="1">
    <source>
        <dbReference type="EMBL" id="PWJ20257.1"/>
    </source>
</evidence>